<dbReference type="OrthoDB" id="164951at2"/>
<dbReference type="GO" id="GO:0046872">
    <property type="term" value="F:metal ion binding"/>
    <property type="evidence" value="ECO:0007669"/>
    <property type="project" value="UniProtKB-KW"/>
</dbReference>
<comment type="cofactor">
    <cofactor evidence="2">
        <name>Mg(2+)</name>
        <dbReference type="ChEBI" id="CHEBI:18420"/>
    </cofactor>
</comment>
<dbReference type="EMBL" id="BJYL01000005">
    <property type="protein sequence ID" value="GEN82171.1"/>
    <property type="molecule type" value="Genomic_DNA"/>
</dbReference>
<keyword evidence="7" id="KW-0546">Nucleotide metabolism</keyword>
<dbReference type="FunFam" id="3.90.950.10:FF:000002">
    <property type="entry name" value="Inosine/xanthosine triphosphatase"/>
    <property type="match status" value="1"/>
</dbReference>
<name>A0A511Z401_9BACL</name>
<keyword evidence="4" id="KW-0547">Nucleotide-binding</keyword>
<keyword evidence="3" id="KW-0479">Metal-binding</keyword>
<evidence type="ECO:0000256" key="7">
    <source>
        <dbReference type="ARBA" id="ARBA00023080"/>
    </source>
</evidence>
<dbReference type="GO" id="GO:0000166">
    <property type="term" value="F:nucleotide binding"/>
    <property type="evidence" value="ECO:0007669"/>
    <property type="project" value="UniProtKB-KW"/>
</dbReference>
<dbReference type="InterPro" id="IPR050299">
    <property type="entry name" value="YjjX_NTPase"/>
</dbReference>
<dbReference type="AlphaFoldDB" id="A0A511Z401"/>
<keyword evidence="6" id="KW-0460">Magnesium</keyword>
<dbReference type="PANTHER" id="PTHR34699:SF2">
    <property type="entry name" value="NON-CANONICAL PURINE NTP PHOSPHATASE_PRRC1 DOMAIN-CONTAINING PROTEIN"/>
    <property type="match status" value="1"/>
</dbReference>
<proteinExistence type="inferred from homology"/>
<comment type="catalytic activity">
    <reaction evidence="10">
        <text>ITP + H2O = IDP + phosphate + H(+)</text>
        <dbReference type="Rhea" id="RHEA:28330"/>
        <dbReference type="ChEBI" id="CHEBI:15377"/>
        <dbReference type="ChEBI" id="CHEBI:15378"/>
        <dbReference type="ChEBI" id="CHEBI:43474"/>
        <dbReference type="ChEBI" id="CHEBI:58280"/>
        <dbReference type="ChEBI" id="CHEBI:61402"/>
        <dbReference type="EC" id="3.6.1.73"/>
    </reaction>
</comment>
<comment type="caution">
    <text evidence="14">The sequence shown here is derived from an EMBL/GenBank/DDBJ whole genome shotgun (WGS) entry which is preliminary data.</text>
</comment>
<dbReference type="RefSeq" id="WP_147054981.1">
    <property type="nucleotide sequence ID" value="NZ_BJYL01000005.1"/>
</dbReference>
<dbReference type="NCBIfam" id="NF002850">
    <property type="entry name" value="PRK03114.1"/>
    <property type="match status" value="1"/>
</dbReference>
<dbReference type="Pfam" id="PF01931">
    <property type="entry name" value="NTPase_I-T"/>
    <property type="match status" value="1"/>
</dbReference>
<keyword evidence="8" id="KW-0464">Manganese</keyword>
<dbReference type="GO" id="GO:0103023">
    <property type="term" value="F:ITPase activity"/>
    <property type="evidence" value="ECO:0007669"/>
    <property type="project" value="UniProtKB-EC"/>
</dbReference>
<evidence type="ECO:0000256" key="6">
    <source>
        <dbReference type="ARBA" id="ARBA00022842"/>
    </source>
</evidence>
<comment type="cofactor">
    <cofactor evidence="1">
        <name>Mn(2+)</name>
        <dbReference type="ChEBI" id="CHEBI:29035"/>
    </cofactor>
</comment>
<accession>A0A511Z401</accession>
<organism evidence="14 15">
    <name type="scientific">Sporosarcina luteola</name>
    <dbReference type="NCBI Taxonomy" id="582850"/>
    <lineage>
        <taxon>Bacteria</taxon>
        <taxon>Bacillati</taxon>
        <taxon>Bacillota</taxon>
        <taxon>Bacilli</taxon>
        <taxon>Bacillales</taxon>
        <taxon>Caryophanaceae</taxon>
        <taxon>Sporosarcina</taxon>
    </lineage>
</organism>
<evidence type="ECO:0000256" key="3">
    <source>
        <dbReference type="ARBA" id="ARBA00022723"/>
    </source>
</evidence>
<evidence type="ECO:0000256" key="1">
    <source>
        <dbReference type="ARBA" id="ARBA00001936"/>
    </source>
</evidence>
<reference evidence="14 15" key="1">
    <citation type="submission" date="2019-07" db="EMBL/GenBank/DDBJ databases">
        <title>Whole genome shotgun sequence of Sporosarcina luteola NBRC 105378.</title>
        <authorList>
            <person name="Hosoyama A."/>
            <person name="Uohara A."/>
            <person name="Ohji S."/>
            <person name="Ichikawa N."/>
        </authorList>
    </citation>
    <scope>NUCLEOTIDE SEQUENCE [LARGE SCALE GENOMIC DNA]</scope>
    <source>
        <strain evidence="14 15">NBRC 105378</strain>
    </source>
</reference>
<dbReference type="GO" id="GO:0009117">
    <property type="term" value="P:nucleotide metabolic process"/>
    <property type="evidence" value="ECO:0007669"/>
    <property type="project" value="UniProtKB-KW"/>
</dbReference>
<keyword evidence="15" id="KW-1185">Reference proteome</keyword>
<evidence type="ECO:0000313" key="15">
    <source>
        <dbReference type="Proteomes" id="UP000321901"/>
    </source>
</evidence>
<evidence type="ECO:0000256" key="10">
    <source>
        <dbReference type="ARBA" id="ARBA00048174"/>
    </source>
</evidence>
<dbReference type="Gene3D" id="3.90.950.10">
    <property type="match status" value="1"/>
</dbReference>
<evidence type="ECO:0000256" key="9">
    <source>
        <dbReference type="ARBA" id="ARBA00038901"/>
    </source>
</evidence>
<evidence type="ECO:0000313" key="14">
    <source>
        <dbReference type="EMBL" id="GEN82171.1"/>
    </source>
</evidence>
<feature type="domain" description="Non-canonical purine NTP phosphatase/PRRC1" evidence="13">
    <location>
        <begin position="6"/>
        <end position="159"/>
    </location>
</feature>
<protein>
    <recommendedName>
        <fullName evidence="9">inosine/xanthosine triphosphatase</fullName>
        <ecNumber evidence="9">3.6.1.73</ecNumber>
    </recommendedName>
</protein>
<evidence type="ECO:0000256" key="12">
    <source>
        <dbReference type="ARBA" id="ARBA00060855"/>
    </source>
</evidence>
<dbReference type="SUPFAM" id="SSF52972">
    <property type="entry name" value="ITPase-like"/>
    <property type="match status" value="1"/>
</dbReference>
<dbReference type="InterPro" id="IPR026533">
    <property type="entry name" value="NTPase/PRRC1"/>
</dbReference>
<comment type="similarity">
    <text evidence="12">Belongs to the YjjX NTPase family.</text>
</comment>
<evidence type="ECO:0000259" key="13">
    <source>
        <dbReference type="Pfam" id="PF01931"/>
    </source>
</evidence>
<dbReference type="Proteomes" id="UP000321901">
    <property type="component" value="Unassembled WGS sequence"/>
</dbReference>
<dbReference type="PANTHER" id="PTHR34699">
    <property type="match status" value="1"/>
</dbReference>
<evidence type="ECO:0000256" key="11">
    <source>
        <dbReference type="ARBA" id="ARBA00048781"/>
    </source>
</evidence>
<keyword evidence="5" id="KW-0378">Hydrolase</keyword>
<dbReference type="EC" id="3.6.1.73" evidence="9"/>
<comment type="catalytic activity">
    <reaction evidence="11">
        <text>XTP + H2O = XDP + phosphate + H(+)</text>
        <dbReference type="Rhea" id="RHEA:28406"/>
        <dbReference type="ChEBI" id="CHEBI:15377"/>
        <dbReference type="ChEBI" id="CHEBI:15378"/>
        <dbReference type="ChEBI" id="CHEBI:43474"/>
        <dbReference type="ChEBI" id="CHEBI:59884"/>
        <dbReference type="ChEBI" id="CHEBI:61314"/>
        <dbReference type="EC" id="3.6.1.73"/>
    </reaction>
</comment>
<evidence type="ECO:0000256" key="2">
    <source>
        <dbReference type="ARBA" id="ARBA00001946"/>
    </source>
</evidence>
<gene>
    <name evidence="14" type="ORF">SLU01_04830</name>
</gene>
<evidence type="ECO:0000256" key="5">
    <source>
        <dbReference type="ARBA" id="ARBA00022801"/>
    </source>
</evidence>
<sequence>MKFVIGSTNKAKVKAARTIIDEHFPSSELFEVKVPSGVKDQPFGDEETRTGALNRAMNASAEIDGAIGIGLEGGVRMLGDEMFVCNWGAIVTPSGKTFTAAGAQIPLPKRIATELQRGRELGVVVDEYFKASGIRQNEGAIGMFTAHVVTRDLLFEHVMQLLIGQLTYSQNDQ</sequence>
<evidence type="ECO:0000256" key="4">
    <source>
        <dbReference type="ARBA" id="ARBA00022741"/>
    </source>
</evidence>
<dbReference type="InterPro" id="IPR029001">
    <property type="entry name" value="ITPase-like_fam"/>
</dbReference>
<evidence type="ECO:0000256" key="8">
    <source>
        <dbReference type="ARBA" id="ARBA00023211"/>
    </source>
</evidence>